<dbReference type="Proteomes" id="UP000051184">
    <property type="component" value="Unassembled WGS sequence"/>
</dbReference>
<gene>
    <name evidence="1" type="ORF">TA5114_02898</name>
</gene>
<evidence type="ECO:0000313" key="1">
    <source>
        <dbReference type="EMBL" id="CUK27077.1"/>
    </source>
</evidence>
<organism evidence="1 2">
    <name type="scientific">Cognatishimia activa</name>
    <dbReference type="NCBI Taxonomy" id="1715691"/>
    <lineage>
        <taxon>Bacteria</taxon>
        <taxon>Pseudomonadati</taxon>
        <taxon>Pseudomonadota</taxon>
        <taxon>Alphaproteobacteria</taxon>
        <taxon>Rhodobacterales</taxon>
        <taxon>Paracoccaceae</taxon>
        <taxon>Cognatishimia</taxon>
    </lineage>
</organism>
<keyword evidence="2" id="KW-1185">Reference proteome</keyword>
<dbReference type="AlphaFoldDB" id="A0A0P1IU16"/>
<evidence type="ECO:0008006" key="3">
    <source>
        <dbReference type="Google" id="ProtNLM"/>
    </source>
</evidence>
<reference evidence="2" key="1">
    <citation type="submission" date="2015-09" db="EMBL/GenBank/DDBJ databases">
        <authorList>
            <person name="Rodrigo-Torres Lidia"/>
            <person name="Arahal R.David."/>
        </authorList>
    </citation>
    <scope>NUCLEOTIDE SEQUENCE [LARGE SCALE GENOMIC DNA]</scope>
    <source>
        <strain evidence="2">CECT 5114</strain>
    </source>
</reference>
<sequence>MAAAERPRLLLHVGTQKTGTTTIQGFLKNTTEPLAEAGVHYLNTGRTNIAHNVMIQMIRKGRGPGLAKRLINEMGRHPDKTCVISSEMFFRKDMADYFAEHFPQEIREDTKVVIYLRRQDKFAEAMWKQRVKNGRYTGSPLDYMGSNKNLNYLPTLDHFADVFGKENLIVRPFERDHFPDGDVLLDFAGHCHLPLDLAKSYNVPSSNSTLSKEVSEGLGQLNRDNSGINTKDIIRTLSRLRPEGAIRSGDCYDLSTRRAVAKEFAETNDTIREAYCPDLTALFDLSDLDDDTAYALPSEDEQQLRARQANDAIAIAMEDMGVS</sequence>
<protein>
    <recommendedName>
        <fullName evidence="3">Sulfotransferase domain protein</fullName>
    </recommendedName>
</protein>
<dbReference type="InterPro" id="IPR027417">
    <property type="entry name" value="P-loop_NTPase"/>
</dbReference>
<dbReference type="Gene3D" id="3.40.50.300">
    <property type="entry name" value="P-loop containing nucleotide triphosphate hydrolases"/>
    <property type="match status" value="1"/>
</dbReference>
<name>A0A0P1IU16_9RHOB</name>
<proteinExistence type="predicted"/>
<dbReference type="SUPFAM" id="SSF52540">
    <property type="entry name" value="P-loop containing nucleoside triphosphate hydrolases"/>
    <property type="match status" value="1"/>
</dbReference>
<dbReference type="OrthoDB" id="547419at2"/>
<dbReference type="RefSeq" id="WP_058315991.1">
    <property type="nucleotide sequence ID" value="NZ_CYTO01000024.1"/>
</dbReference>
<dbReference type="STRING" id="1715691.TA5113_03104"/>
<evidence type="ECO:0000313" key="2">
    <source>
        <dbReference type="Proteomes" id="UP000051184"/>
    </source>
</evidence>
<accession>A0A0P1IU16</accession>
<dbReference type="EMBL" id="CYUE01000021">
    <property type="protein sequence ID" value="CUK27077.1"/>
    <property type="molecule type" value="Genomic_DNA"/>
</dbReference>